<dbReference type="Gene3D" id="2.60.120.620">
    <property type="entry name" value="q2cbj1_9rhob like domain"/>
    <property type="match status" value="1"/>
</dbReference>
<dbReference type="GO" id="GO:0015171">
    <property type="term" value="F:amino acid transmembrane transporter activity"/>
    <property type="evidence" value="ECO:0007669"/>
    <property type="project" value="TreeGrafter"/>
</dbReference>
<dbReference type="GeneID" id="34585921"/>
<gene>
    <name evidence="7" type="ORF">AYO20_02498</name>
</gene>
<dbReference type="PANTHER" id="PTHR43341">
    <property type="entry name" value="AMINO ACID PERMEASE"/>
    <property type="match status" value="1"/>
</dbReference>
<dbReference type="OrthoDB" id="445007at2759"/>
<evidence type="ECO:0000313" key="7">
    <source>
        <dbReference type="EMBL" id="OAL38046.1"/>
    </source>
</evidence>
<dbReference type="Pfam" id="PF00324">
    <property type="entry name" value="AA_permease"/>
    <property type="match status" value="1"/>
</dbReference>
<evidence type="ECO:0000256" key="3">
    <source>
        <dbReference type="ARBA" id="ARBA00022989"/>
    </source>
</evidence>
<keyword evidence="3 5" id="KW-1133">Transmembrane helix</keyword>
<feature type="domain" description="Amino acid permease/ SLC12A" evidence="6">
    <location>
        <begin position="381"/>
        <end position="458"/>
    </location>
</feature>
<dbReference type="AlphaFoldDB" id="A0A178D8H2"/>
<evidence type="ECO:0000256" key="5">
    <source>
        <dbReference type="SAM" id="Phobius"/>
    </source>
</evidence>
<dbReference type="Pfam" id="PF05721">
    <property type="entry name" value="PhyH"/>
    <property type="match status" value="1"/>
</dbReference>
<proteinExistence type="predicted"/>
<dbReference type="Proteomes" id="UP000185904">
    <property type="component" value="Unassembled WGS sequence"/>
</dbReference>
<dbReference type="EMBL" id="LVCJ01000011">
    <property type="protein sequence ID" value="OAL38046.1"/>
    <property type="molecule type" value="Genomic_DNA"/>
</dbReference>
<evidence type="ECO:0000259" key="6">
    <source>
        <dbReference type="Pfam" id="PF00324"/>
    </source>
</evidence>
<dbReference type="GO" id="GO:0016020">
    <property type="term" value="C:membrane"/>
    <property type="evidence" value="ECO:0007669"/>
    <property type="project" value="UniProtKB-SubCell"/>
</dbReference>
<comment type="caution">
    <text evidence="7">The sequence shown here is derived from an EMBL/GenBank/DDBJ whole genome shotgun (WGS) entry which is preliminary data.</text>
</comment>
<dbReference type="RefSeq" id="XP_022503058.1">
    <property type="nucleotide sequence ID" value="XM_022640802.1"/>
</dbReference>
<dbReference type="InterPro" id="IPR008775">
    <property type="entry name" value="Phytyl_CoA_dOase-like"/>
</dbReference>
<evidence type="ECO:0000256" key="1">
    <source>
        <dbReference type="ARBA" id="ARBA00004141"/>
    </source>
</evidence>
<keyword evidence="8" id="KW-1185">Reference proteome</keyword>
<feature type="transmembrane region" description="Helical" evidence="5">
    <location>
        <begin position="435"/>
        <end position="453"/>
    </location>
</feature>
<accession>A0A178D8H2</accession>
<evidence type="ECO:0000313" key="8">
    <source>
        <dbReference type="Proteomes" id="UP000185904"/>
    </source>
</evidence>
<keyword evidence="4 5" id="KW-0472">Membrane</keyword>
<evidence type="ECO:0000256" key="4">
    <source>
        <dbReference type="ARBA" id="ARBA00023136"/>
    </source>
</evidence>
<protein>
    <recommendedName>
        <fullName evidence="6">Amino acid permease/ SLC12A domain-containing protein</fullName>
    </recommendedName>
</protein>
<comment type="subcellular location">
    <subcellularLocation>
        <location evidence="1">Membrane</location>
        <topology evidence="1">Multi-pass membrane protein</topology>
    </subcellularLocation>
</comment>
<sequence>MGISMFGPPAPIDPSYEPSVSITSIPASAPIEEILGILERDGGVILTGFATAEDMAAVDRDVEAHRAQTRSTEKSALHIIPKETLAIPGLVGKSPTMAKICSESPVLEELRTSILQEKFKVIREEIVEENTIDPLLSISITFYIGHGAPRQRLHRDDNVHGIRHGGEAFDLKKASQFGCLIAGSRTTRQNGATMFVPGSHKWDDARRPRTDEVCFAEMEPGSALIFLASCYHGGGHNSVPGEVRKVHGLFFIRGNMRTEENQFLAVPRSKVLTMNDKMLSLLGYKKPTTVLGVVDNEDPSLDLHESLDPHEEGSETRRVRKRGGFGKVIVCRYQIEHLFSLSLSPSLDIERKDEGNPEDQTPDTDRACFALPPSMLPNHQSTFFYRALKAQGVDRRTLPYRGWCQPYLNCFGLVFVTIIVVLQGYTVFLPGSWDIGTFFTYYTMLLYIGWKVIKRTKVVQPHLADLVWDKPVIDAYKRSIDPPLGHWEDIWVSVLDTLKIRSKKLTEGADV</sequence>
<dbReference type="InterPro" id="IPR050524">
    <property type="entry name" value="APC_YAT"/>
</dbReference>
<keyword evidence="2 5" id="KW-0812">Transmembrane</keyword>
<name>A0A178D8H2_9EURO</name>
<organism evidence="7 8">
    <name type="scientific">Fonsecaea nubica</name>
    <dbReference type="NCBI Taxonomy" id="856822"/>
    <lineage>
        <taxon>Eukaryota</taxon>
        <taxon>Fungi</taxon>
        <taxon>Dikarya</taxon>
        <taxon>Ascomycota</taxon>
        <taxon>Pezizomycotina</taxon>
        <taxon>Eurotiomycetes</taxon>
        <taxon>Chaetothyriomycetidae</taxon>
        <taxon>Chaetothyriales</taxon>
        <taxon>Herpotrichiellaceae</taxon>
        <taxon>Fonsecaea</taxon>
    </lineage>
</organism>
<dbReference type="PANTHER" id="PTHR43341:SF6">
    <property type="entry name" value="AMINO ACID TRANSPORTER (EUROFUNG)"/>
    <property type="match status" value="1"/>
</dbReference>
<reference evidence="7 8" key="1">
    <citation type="submission" date="2016-03" db="EMBL/GenBank/DDBJ databases">
        <title>The draft genome sequence of Fonsecaea nubica causative agent of cutaneous subcutaneous infection in human host.</title>
        <authorList>
            <person name="Costa F."/>
            <person name="Sybren D.H."/>
            <person name="Raittz R.T."/>
            <person name="Weiss V.A."/>
            <person name="Leao A.C."/>
            <person name="Gomes R."/>
            <person name="De Souza E.M."/>
            <person name="Pedrosa F.O."/>
            <person name="Steffens M.B."/>
            <person name="Bombassaro A."/>
            <person name="Tadra-Sfeir M.Z."/>
            <person name="Moreno L.F."/>
            <person name="Najafzadeh M.J."/>
            <person name="Felipe M.S."/>
            <person name="Teixeira M."/>
            <person name="Sun J."/>
            <person name="Xi L."/>
            <person name="Castro M.A."/>
            <person name="Vicente V.A."/>
        </authorList>
    </citation>
    <scope>NUCLEOTIDE SEQUENCE [LARGE SCALE GENOMIC DNA]</scope>
    <source>
        <strain evidence="7 8">CBS 269.64</strain>
    </source>
</reference>
<dbReference type="SUPFAM" id="SSF51197">
    <property type="entry name" value="Clavaminate synthase-like"/>
    <property type="match status" value="1"/>
</dbReference>
<feature type="transmembrane region" description="Helical" evidence="5">
    <location>
        <begin position="406"/>
        <end position="429"/>
    </location>
</feature>
<dbReference type="InterPro" id="IPR004841">
    <property type="entry name" value="AA-permease/SLC12A_dom"/>
</dbReference>
<evidence type="ECO:0000256" key="2">
    <source>
        <dbReference type="ARBA" id="ARBA00022692"/>
    </source>
</evidence>